<keyword evidence="6" id="KW-0175">Coiled coil</keyword>
<gene>
    <name evidence="8" type="ORF">CDAUBV1_LOCUS2278</name>
</gene>
<evidence type="ECO:0000256" key="2">
    <source>
        <dbReference type="ARBA" id="ARBA00010313"/>
    </source>
</evidence>
<dbReference type="Pfam" id="PF17098">
    <property type="entry name" value="Wtap"/>
    <property type="match status" value="1"/>
</dbReference>
<feature type="compositionally biased region" description="Basic and acidic residues" evidence="7">
    <location>
        <begin position="272"/>
        <end position="281"/>
    </location>
</feature>
<name>A0AAV2T4F8_CALDB</name>
<dbReference type="GO" id="GO:0000381">
    <property type="term" value="P:regulation of alternative mRNA splicing, via spliceosome"/>
    <property type="evidence" value="ECO:0007669"/>
    <property type="project" value="InterPro"/>
</dbReference>
<feature type="region of interest" description="Disordered" evidence="7">
    <location>
        <begin position="1"/>
        <end position="27"/>
    </location>
</feature>
<protein>
    <recommendedName>
        <fullName evidence="10">Pre-mRNA-splicing regulator female-lethal(2)D</fullName>
    </recommendedName>
</protein>
<evidence type="ECO:0000256" key="6">
    <source>
        <dbReference type="SAM" id="Coils"/>
    </source>
</evidence>
<evidence type="ECO:0000256" key="5">
    <source>
        <dbReference type="ARBA" id="ARBA00023242"/>
    </source>
</evidence>
<dbReference type="PANTHER" id="PTHR15217">
    <property type="entry name" value="WILMS' TUMOR 1-ASSOCIATING PROTEIN"/>
    <property type="match status" value="1"/>
</dbReference>
<comment type="caution">
    <text evidence="8">The sequence shown here is derived from an EMBL/GenBank/DDBJ whole genome shotgun (WGS) entry which is preliminary data.</text>
</comment>
<keyword evidence="3" id="KW-0507">mRNA processing</keyword>
<comment type="similarity">
    <text evidence="2">Belongs to the fl(2)d family.</text>
</comment>
<dbReference type="GO" id="GO:0016556">
    <property type="term" value="P:mRNA modification"/>
    <property type="evidence" value="ECO:0007669"/>
    <property type="project" value="InterPro"/>
</dbReference>
<evidence type="ECO:0000256" key="1">
    <source>
        <dbReference type="ARBA" id="ARBA00004123"/>
    </source>
</evidence>
<sequence length="315" mass="35314">MNDPELRDSSDSVPQGGAVDGIGQSPDEAALQERLKALEEEKDNLRHQFSLKEEEHQKRLKTYVTRYLNADFWLAELESLLPVKRTRIVKTSGSPVSKQFLTDENNLISSKHLLEPATDLVYRKMHEAAKESQTKVRQSNDDLLAWKFTPESASGKRLMSRMRQLLEANESLGQVNHGDRVSVLENEADVQSTCIKEFIKTHEGIQGVLDEAYTDLEGLQSSLLILHQQISQAESVVEDLQAELERHQPGCVSELMSAALAKLSEVDANSSEETHVTRADDTETPNADIFPESRDPEQNSETDQQDKSSCDGEQI</sequence>
<organism evidence="8 9">
    <name type="scientific">Calicophoron daubneyi</name>
    <name type="common">Rumen fluke</name>
    <name type="synonym">Paramphistomum daubneyi</name>
    <dbReference type="NCBI Taxonomy" id="300641"/>
    <lineage>
        <taxon>Eukaryota</taxon>
        <taxon>Metazoa</taxon>
        <taxon>Spiralia</taxon>
        <taxon>Lophotrochozoa</taxon>
        <taxon>Platyhelminthes</taxon>
        <taxon>Trematoda</taxon>
        <taxon>Digenea</taxon>
        <taxon>Plagiorchiida</taxon>
        <taxon>Pronocephalata</taxon>
        <taxon>Paramphistomoidea</taxon>
        <taxon>Paramphistomidae</taxon>
        <taxon>Calicophoron</taxon>
    </lineage>
</organism>
<evidence type="ECO:0000256" key="7">
    <source>
        <dbReference type="SAM" id="MobiDB-lite"/>
    </source>
</evidence>
<keyword evidence="4" id="KW-0508">mRNA splicing</keyword>
<feature type="region of interest" description="Disordered" evidence="7">
    <location>
        <begin position="266"/>
        <end position="315"/>
    </location>
</feature>
<dbReference type="AlphaFoldDB" id="A0AAV2T4F8"/>
<evidence type="ECO:0000256" key="3">
    <source>
        <dbReference type="ARBA" id="ARBA00022664"/>
    </source>
</evidence>
<evidence type="ECO:0008006" key="10">
    <source>
        <dbReference type="Google" id="ProtNLM"/>
    </source>
</evidence>
<evidence type="ECO:0000313" key="9">
    <source>
        <dbReference type="Proteomes" id="UP001497525"/>
    </source>
</evidence>
<dbReference type="GO" id="GO:0008380">
    <property type="term" value="P:RNA splicing"/>
    <property type="evidence" value="ECO:0007669"/>
    <property type="project" value="UniProtKB-KW"/>
</dbReference>
<dbReference type="GO" id="GO:0005634">
    <property type="term" value="C:nucleus"/>
    <property type="evidence" value="ECO:0007669"/>
    <property type="project" value="UniProtKB-SubCell"/>
</dbReference>
<evidence type="ECO:0000256" key="4">
    <source>
        <dbReference type="ARBA" id="ARBA00023187"/>
    </source>
</evidence>
<feature type="compositionally biased region" description="Basic and acidic residues" evidence="7">
    <location>
        <begin position="304"/>
        <end position="315"/>
    </location>
</feature>
<comment type="subcellular location">
    <subcellularLocation>
        <location evidence="1">Nucleus</location>
    </subcellularLocation>
</comment>
<dbReference type="PANTHER" id="PTHR15217:SF0">
    <property type="entry name" value="PRE-MRNA-SPLICING REGULATOR WTAP"/>
    <property type="match status" value="1"/>
</dbReference>
<keyword evidence="5" id="KW-0539">Nucleus</keyword>
<proteinExistence type="inferred from homology"/>
<reference evidence="8" key="1">
    <citation type="submission" date="2024-06" db="EMBL/GenBank/DDBJ databases">
        <authorList>
            <person name="Liu X."/>
            <person name="Lenzi L."/>
            <person name="Haldenby T S."/>
            <person name="Uol C."/>
        </authorList>
    </citation>
    <scope>NUCLEOTIDE SEQUENCE</scope>
</reference>
<feature type="compositionally biased region" description="Basic and acidic residues" evidence="7">
    <location>
        <begin position="1"/>
        <end position="10"/>
    </location>
</feature>
<dbReference type="GO" id="GO:0006397">
    <property type="term" value="P:mRNA processing"/>
    <property type="evidence" value="ECO:0007669"/>
    <property type="project" value="UniProtKB-KW"/>
</dbReference>
<evidence type="ECO:0000313" key="8">
    <source>
        <dbReference type="EMBL" id="CAL5130402.1"/>
    </source>
</evidence>
<dbReference type="InterPro" id="IPR033757">
    <property type="entry name" value="WTAP"/>
</dbReference>
<feature type="coiled-coil region" evidence="6">
    <location>
        <begin position="28"/>
        <end position="55"/>
    </location>
</feature>
<dbReference type="Proteomes" id="UP001497525">
    <property type="component" value="Unassembled WGS sequence"/>
</dbReference>
<accession>A0AAV2T4F8</accession>
<dbReference type="EMBL" id="CAXLJL010000065">
    <property type="protein sequence ID" value="CAL5130402.1"/>
    <property type="molecule type" value="Genomic_DNA"/>
</dbReference>